<feature type="domain" description="N-acetyltransferase" evidence="2">
    <location>
        <begin position="28"/>
        <end position="192"/>
    </location>
</feature>
<reference evidence="3 4" key="1">
    <citation type="submission" date="2019-03" db="EMBL/GenBank/DDBJ databases">
        <title>Genomic Encyclopedia of Type Strains, Phase III (KMG-III): the genomes of soil and plant-associated and newly described type strains.</title>
        <authorList>
            <person name="Whitman W."/>
        </authorList>
    </citation>
    <scope>NUCLEOTIDE SEQUENCE [LARGE SCALE GENOMIC DNA]</scope>
    <source>
        <strain evidence="3 4">VKM Ac-2570</strain>
    </source>
</reference>
<dbReference type="Pfam" id="PF13302">
    <property type="entry name" value="Acetyltransf_3"/>
    <property type="match status" value="1"/>
</dbReference>
<dbReference type="Proteomes" id="UP000295447">
    <property type="component" value="Unassembled WGS sequence"/>
</dbReference>
<evidence type="ECO:0000313" key="3">
    <source>
        <dbReference type="EMBL" id="TDW17709.1"/>
    </source>
</evidence>
<evidence type="ECO:0000259" key="2">
    <source>
        <dbReference type="PROSITE" id="PS51186"/>
    </source>
</evidence>
<evidence type="ECO:0000256" key="1">
    <source>
        <dbReference type="SAM" id="MobiDB-lite"/>
    </source>
</evidence>
<dbReference type="EMBL" id="SODF01000002">
    <property type="protein sequence ID" value="TDW17709.1"/>
    <property type="molecule type" value="Genomic_DNA"/>
</dbReference>
<accession>A0A4R7ZIY9</accession>
<dbReference type="GO" id="GO:1990189">
    <property type="term" value="F:protein N-terminal-serine acetyltransferase activity"/>
    <property type="evidence" value="ECO:0007669"/>
    <property type="project" value="TreeGrafter"/>
</dbReference>
<proteinExistence type="predicted"/>
<dbReference type="PANTHER" id="PTHR43441:SF10">
    <property type="entry name" value="ACETYLTRANSFERASE"/>
    <property type="match status" value="1"/>
</dbReference>
<dbReference type="PANTHER" id="PTHR43441">
    <property type="entry name" value="RIBOSOMAL-PROTEIN-SERINE ACETYLTRANSFERASE"/>
    <property type="match status" value="1"/>
</dbReference>
<keyword evidence="4" id="KW-1185">Reference proteome</keyword>
<evidence type="ECO:0000313" key="4">
    <source>
        <dbReference type="Proteomes" id="UP000295447"/>
    </source>
</evidence>
<gene>
    <name evidence="3" type="ORF">EV650_4284</name>
</gene>
<dbReference type="CDD" id="cd04301">
    <property type="entry name" value="NAT_SF"/>
    <property type="match status" value="1"/>
</dbReference>
<organism evidence="3 4">
    <name type="scientific">Kribbella kalugense</name>
    <dbReference type="NCBI Taxonomy" id="2512221"/>
    <lineage>
        <taxon>Bacteria</taxon>
        <taxon>Bacillati</taxon>
        <taxon>Actinomycetota</taxon>
        <taxon>Actinomycetes</taxon>
        <taxon>Propionibacteriales</taxon>
        <taxon>Kribbellaceae</taxon>
        <taxon>Kribbella</taxon>
    </lineage>
</organism>
<dbReference type="PROSITE" id="PS51186">
    <property type="entry name" value="GNAT"/>
    <property type="match status" value="1"/>
</dbReference>
<dbReference type="GO" id="GO:0008999">
    <property type="term" value="F:protein-N-terminal-alanine acetyltransferase activity"/>
    <property type="evidence" value="ECO:0007669"/>
    <property type="project" value="TreeGrafter"/>
</dbReference>
<sequence>MPLLVDPALPEGTLRGAGQPRLTTSGGLVLRPWQQGDAGTVLAAFGCPDIQRWHVRRLDSHQEAGEWVGQWANRWDAETAASWAVVDSDDQPIGQVGLRNISLAEASASLSYWVIPAARGRAIATKSVEALSAWAFEVIGFNRLNIQHSTANTASCRVASSTGYRPEGTLRQAIKHADGWHDWHLHGRLRTDGLGAARRHASPSSNRQAPTEGPPR</sequence>
<keyword evidence="3" id="KW-0808">Transferase</keyword>
<dbReference type="SUPFAM" id="SSF55729">
    <property type="entry name" value="Acyl-CoA N-acyltransferases (Nat)"/>
    <property type="match status" value="1"/>
</dbReference>
<dbReference type="RefSeq" id="WP_134120788.1">
    <property type="nucleotide sequence ID" value="NZ_SODF01000002.1"/>
</dbReference>
<dbReference type="InterPro" id="IPR051908">
    <property type="entry name" value="Ribosomal_N-acetyltransferase"/>
</dbReference>
<protein>
    <submittedName>
        <fullName evidence="3">RimJ/RimL family protein N-acetyltransferase</fullName>
    </submittedName>
</protein>
<dbReference type="InterPro" id="IPR016181">
    <property type="entry name" value="Acyl_CoA_acyltransferase"/>
</dbReference>
<dbReference type="InterPro" id="IPR000182">
    <property type="entry name" value="GNAT_dom"/>
</dbReference>
<dbReference type="OrthoDB" id="2061990at2"/>
<feature type="region of interest" description="Disordered" evidence="1">
    <location>
        <begin position="195"/>
        <end position="216"/>
    </location>
</feature>
<dbReference type="Gene3D" id="3.40.630.30">
    <property type="match status" value="1"/>
</dbReference>
<name>A0A4R7ZIY9_9ACTN</name>
<comment type="caution">
    <text evidence="3">The sequence shown here is derived from an EMBL/GenBank/DDBJ whole genome shotgun (WGS) entry which is preliminary data.</text>
</comment>
<dbReference type="AlphaFoldDB" id="A0A4R7ZIY9"/>
<dbReference type="GO" id="GO:0005737">
    <property type="term" value="C:cytoplasm"/>
    <property type="evidence" value="ECO:0007669"/>
    <property type="project" value="TreeGrafter"/>
</dbReference>